<dbReference type="Gene3D" id="1.10.530.10">
    <property type="match status" value="1"/>
</dbReference>
<comment type="similarity">
    <text evidence="1">Belongs to the transglycosylase Slt family.</text>
</comment>
<dbReference type="PANTHER" id="PTHR37423">
    <property type="entry name" value="SOLUBLE LYTIC MUREIN TRANSGLYCOSYLASE-RELATED"/>
    <property type="match status" value="1"/>
</dbReference>
<dbReference type="InterPro" id="IPR008258">
    <property type="entry name" value="Transglycosylase_SLT_dom_1"/>
</dbReference>
<dbReference type="EMBL" id="BAQP01000281">
    <property type="protein sequence ID" value="GBQ28711.1"/>
    <property type="molecule type" value="Genomic_DNA"/>
</dbReference>
<keyword evidence="6" id="KW-1185">Reference proteome</keyword>
<gene>
    <name evidence="5" type="ORF">AA12717_3031</name>
</gene>
<feature type="signal peptide" evidence="3">
    <location>
        <begin position="1"/>
        <end position="26"/>
    </location>
</feature>
<comment type="similarity">
    <text evidence="2">Belongs to the virb1 family.</text>
</comment>
<evidence type="ECO:0000256" key="2">
    <source>
        <dbReference type="ARBA" id="ARBA00009387"/>
    </source>
</evidence>
<proteinExistence type="inferred from homology"/>
<evidence type="ECO:0000313" key="6">
    <source>
        <dbReference type="Proteomes" id="UP001060895"/>
    </source>
</evidence>
<dbReference type="SUPFAM" id="SSF53955">
    <property type="entry name" value="Lysozyme-like"/>
    <property type="match status" value="1"/>
</dbReference>
<keyword evidence="3" id="KW-0732">Signal</keyword>
<reference evidence="5" key="1">
    <citation type="submission" date="2013-04" db="EMBL/GenBank/DDBJ databases">
        <title>The genome sequencing project of 58 acetic acid bacteria.</title>
        <authorList>
            <person name="Okamoto-Kainuma A."/>
            <person name="Ishikawa M."/>
            <person name="Umino S."/>
            <person name="Koizumi Y."/>
            <person name="Shiwa Y."/>
            <person name="Yoshikawa H."/>
            <person name="Matsutani M."/>
            <person name="Matsushita K."/>
        </authorList>
    </citation>
    <scope>NUCLEOTIDE SEQUENCE</scope>
    <source>
        <strain evidence="5">DSM 12717</strain>
    </source>
</reference>
<name>A0ABQ0PA51_9PROT</name>
<evidence type="ECO:0000259" key="4">
    <source>
        <dbReference type="Pfam" id="PF01464"/>
    </source>
</evidence>
<feature type="chain" id="PRO_5046771941" evidence="3">
    <location>
        <begin position="27"/>
        <end position="225"/>
    </location>
</feature>
<feature type="domain" description="Transglycosylase SLT" evidence="4">
    <location>
        <begin position="32"/>
        <end position="139"/>
    </location>
</feature>
<dbReference type="CDD" id="cd00254">
    <property type="entry name" value="LT-like"/>
    <property type="match status" value="1"/>
</dbReference>
<dbReference type="Proteomes" id="UP001060895">
    <property type="component" value="Unassembled WGS sequence"/>
</dbReference>
<accession>A0ABQ0PA51</accession>
<evidence type="ECO:0000256" key="1">
    <source>
        <dbReference type="ARBA" id="ARBA00007734"/>
    </source>
</evidence>
<dbReference type="Pfam" id="PF01464">
    <property type="entry name" value="SLT"/>
    <property type="match status" value="1"/>
</dbReference>
<sequence length="225" mass="24418">MARIKTALMLLPICSGLAAALQTASAAPFDAYVAEAATRANIPPAWITAVMRAESTGDASAVSPKGAMGLMQIMPDTWRELRAALNLGSDPYDPRDNITAGAAYLRWLHDRYGDAGFLAAYNAGPGRYEELLRTSRTLPDETKKYVTRVARLLRGESFGDPVFDAFFVDRPHAEMLSGSRLFVGPFVSRTVAQDAPEVMPIFVQVMRSEAPPHGLFVSISQRSAP</sequence>
<evidence type="ECO:0000256" key="3">
    <source>
        <dbReference type="SAM" id="SignalP"/>
    </source>
</evidence>
<dbReference type="InterPro" id="IPR023346">
    <property type="entry name" value="Lysozyme-like_dom_sf"/>
</dbReference>
<comment type="caution">
    <text evidence="5">The sequence shown here is derived from an EMBL/GenBank/DDBJ whole genome shotgun (WGS) entry which is preliminary data.</text>
</comment>
<protein>
    <submittedName>
        <fullName evidence="5">Murein transglycosylase</fullName>
    </submittedName>
</protein>
<dbReference type="RefSeq" id="WP_373320272.1">
    <property type="nucleotide sequence ID" value="NZ_BAQP01000281.1"/>
</dbReference>
<organism evidence="5 6">
    <name type="scientific">Gluconacetobacter sacchari DSM 12717</name>
    <dbReference type="NCBI Taxonomy" id="1307940"/>
    <lineage>
        <taxon>Bacteria</taxon>
        <taxon>Pseudomonadati</taxon>
        <taxon>Pseudomonadota</taxon>
        <taxon>Alphaproteobacteria</taxon>
        <taxon>Acetobacterales</taxon>
        <taxon>Acetobacteraceae</taxon>
        <taxon>Gluconacetobacter</taxon>
    </lineage>
</organism>
<dbReference type="PANTHER" id="PTHR37423:SF2">
    <property type="entry name" value="MEMBRANE-BOUND LYTIC MUREIN TRANSGLYCOSYLASE C"/>
    <property type="match status" value="1"/>
</dbReference>
<evidence type="ECO:0000313" key="5">
    <source>
        <dbReference type="EMBL" id="GBQ28711.1"/>
    </source>
</evidence>